<dbReference type="InterPro" id="IPR024224">
    <property type="entry name" value="DENND6"/>
</dbReference>
<dbReference type="EMBL" id="FR824142">
    <property type="protein sequence ID" value="CCA20533.1"/>
    <property type="molecule type" value="Genomic_DNA"/>
</dbReference>
<sequence>MIDFRESKQPQFLLGFVLFRRRRDQKKSRGYSQRSFVIIANKPYLDLYQRIQHAIGPSFFQYGPRALISAYHEILKWEKPLLNRVALFYLTSTKFSCVIPRICDYQTTGHVEENNHNCSNTSAHILSDDEEGDWVLINSTGEEDTVMCTPENAGMQMEELARIENDFEGTESNLPPADFLVFDKNPCSSSPSLSDLLITRGSHEYTDYEVYCTMGRRNKLRDCIPGHWAVFQLSRLRAAAVASVAIRHNWTEVAHPSSACSEG</sequence>
<dbReference type="EMBL" id="FR824098">
    <property type="protein sequence ID" value="CCA18576.1"/>
    <property type="molecule type" value="Genomic_DNA"/>
</dbReference>
<protein>
    <submittedName>
        <fullName evidence="1">Uncharacterized protein AlNc14C53G4090</fullName>
    </submittedName>
    <submittedName>
        <fullName evidence="2">Uncharacterized protein AlNc14C97G5893</fullName>
    </submittedName>
</protein>
<reference evidence="1" key="2">
    <citation type="submission" date="2011-02" db="EMBL/GenBank/DDBJ databases">
        <authorList>
            <person name="MacLean D."/>
        </authorList>
    </citation>
    <scope>NUCLEOTIDE SEQUENCE</scope>
</reference>
<evidence type="ECO:0000313" key="1">
    <source>
        <dbReference type="EMBL" id="CCA18576.1"/>
    </source>
</evidence>
<evidence type="ECO:0000313" key="2">
    <source>
        <dbReference type="EMBL" id="CCA20533.1"/>
    </source>
</evidence>
<dbReference type="GO" id="GO:0005085">
    <property type="term" value="F:guanyl-nucleotide exchange factor activity"/>
    <property type="evidence" value="ECO:0007669"/>
    <property type="project" value="InterPro"/>
</dbReference>
<accession>F0WBP9</accession>
<gene>
    <name evidence="1" type="primary">AlNc14C53G4090</name>
    <name evidence="2" type="synonym">AlNc14C97G5893</name>
    <name evidence="1" type="ORF">ALNC14_047190</name>
    <name evidence="2" type="ORF">ALNC14_066760</name>
</gene>
<dbReference type="GO" id="GO:0055037">
    <property type="term" value="C:recycling endosome"/>
    <property type="evidence" value="ECO:0007669"/>
    <property type="project" value="TreeGrafter"/>
</dbReference>
<dbReference type="PANTHER" id="PTHR13677">
    <property type="entry name" value="LD41638P"/>
    <property type="match status" value="1"/>
</dbReference>
<dbReference type="HOGENOM" id="CLU_1059300_0_0_1"/>
<organism evidence="1">
    <name type="scientific">Albugo laibachii Nc14</name>
    <dbReference type="NCBI Taxonomy" id="890382"/>
    <lineage>
        <taxon>Eukaryota</taxon>
        <taxon>Sar</taxon>
        <taxon>Stramenopiles</taxon>
        <taxon>Oomycota</taxon>
        <taxon>Peronosporomycetes</taxon>
        <taxon>Albuginales</taxon>
        <taxon>Albuginaceae</taxon>
        <taxon>Albugo</taxon>
    </lineage>
</organism>
<name>F0WBP9_9STRA</name>
<reference evidence="1" key="1">
    <citation type="journal article" date="2011" name="PLoS Biol.">
        <title>Gene gain and loss during evolution of obligate parasitism in the white rust pathogen of Arabidopsis thaliana.</title>
        <authorList>
            <person name="Kemen E."/>
            <person name="Gardiner A."/>
            <person name="Schultz-Larsen T."/>
            <person name="Kemen A.C."/>
            <person name="Balmuth A.L."/>
            <person name="Robert-Seilaniantz A."/>
            <person name="Bailey K."/>
            <person name="Holub E."/>
            <person name="Studholme D.J."/>
            <person name="Maclean D."/>
            <person name="Jones J.D."/>
        </authorList>
    </citation>
    <scope>NUCLEOTIDE SEQUENCE</scope>
</reference>
<proteinExistence type="predicted"/>
<dbReference type="PANTHER" id="PTHR13677:SF0">
    <property type="entry name" value="LD41638P"/>
    <property type="match status" value="1"/>
</dbReference>
<dbReference type="AlphaFoldDB" id="F0WBP9"/>